<gene>
    <name evidence="2" type="ORF">KR093_005177</name>
</gene>
<accession>A0AAD4K5H8</accession>
<feature type="transmembrane region" description="Helical" evidence="1">
    <location>
        <begin position="36"/>
        <end position="57"/>
    </location>
</feature>
<name>A0AAD4K5H8_9MUSC</name>
<evidence type="ECO:0000256" key="1">
    <source>
        <dbReference type="SAM" id="Phobius"/>
    </source>
</evidence>
<keyword evidence="3" id="KW-1185">Reference proteome</keyword>
<proteinExistence type="predicted"/>
<evidence type="ECO:0000313" key="2">
    <source>
        <dbReference type="EMBL" id="KAH8377382.1"/>
    </source>
</evidence>
<feature type="transmembrane region" description="Helical" evidence="1">
    <location>
        <begin position="99"/>
        <end position="118"/>
    </location>
</feature>
<dbReference type="AlphaFoldDB" id="A0AAD4K5H8"/>
<sequence>MSDPLSGSGLRFIYNSLLLCTSGLTARKLSLMKHPFAFSACVVGGAVAVLGLLRAVFGSDCDPSQFQMLRDVSHGALELVPLPLVNIELYMSSLGMRPLVFIHGIFVLPLVLDLRCSVMKDRKNCWITETMRDLLVLGNIVSISYLGLREGNSVYIRMALTMTLVKYTPLLLDNVQEDTSEDMLVYGSALFFYLLGHVDALTFD</sequence>
<keyword evidence="1" id="KW-0812">Transmembrane</keyword>
<organism evidence="2 3">
    <name type="scientific">Drosophila rubida</name>
    <dbReference type="NCBI Taxonomy" id="30044"/>
    <lineage>
        <taxon>Eukaryota</taxon>
        <taxon>Metazoa</taxon>
        <taxon>Ecdysozoa</taxon>
        <taxon>Arthropoda</taxon>
        <taxon>Hexapoda</taxon>
        <taxon>Insecta</taxon>
        <taxon>Pterygota</taxon>
        <taxon>Neoptera</taxon>
        <taxon>Endopterygota</taxon>
        <taxon>Diptera</taxon>
        <taxon>Brachycera</taxon>
        <taxon>Muscomorpha</taxon>
        <taxon>Ephydroidea</taxon>
        <taxon>Drosophilidae</taxon>
        <taxon>Drosophila</taxon>
    </lineage>
</organism>
<keyword evidence="1" id="KW-0472">Membrane</keyword>
<keyword evidence="1" id="KW-1133">Transmembrane helix</keyword>
<evidence type="ECO:0000313" key="3">
    <source>
        <dbReference type="Proteomes" id="UP001200034"/>
    </source>
</evidence>
<protein>
    <submittedName>
        <fullName evidence="2">Uncharacterized protein</fullName>
    </submittedName>
</protein>
<dbReference type="Proteomes" id="UP001200034">
    <property type="component" value="Unassembled WGS sequence"/>
</dbReference>
<dbReference type="EMBL" id="JAJJHW010001127">
    <property type="protein sequence ID" value="KAH8377382.1"/>
    <property type="molecule type" value="Genomic_DNA"/>
</dbReference>
<dbReference type="InterPro" id="IPR032007">
    <property type="entry name" value="DUF4791"/>
</dbReference>
<dbReference type="Pfam" id="PF16039">
    <property type="entry name" value="DUF4791"/>
    <property type="match status" value="1"/>
</dbReference>
<reference evidence="2" key="1">
    <citation type="journal article" date="2021" name="Mol. Ecol. Resour.">
        <title>Phylogenomic analyses of the genus Drosophila reveals genomic signals of climate adaptation.</title>
        <authorList>
            <person name="Li F."/>
            <person name="Rane R.V."/>
            <person name="Luria V."/>
            <person name="Xiong Z."/>
            <person name="Chen J."/>
            <person name="Li Z."/>
            <person name="Catullo R.A."/>
            <person name="Griffin P.C."/>
            <person name="Schiffer M."/>
            <person name="Pearce S."/>
            <person name="Lee S.F."/>
            <person name="McElroy K."/>
            <person name="Stocker A."/>
            <person name="Shirriffs J."/>
            <person name="Cockerell F."/>
            <person name="Coppin C."/>
            <person name="Sgro C.M."/>
            <person name="Karger A."/>
            <person name="Cain J.W."/>
            <person name="Weber J.A."/>
            <person name="Santpere G."/>
            <person name="Kirschner M.W."/>
            <person name="Hoffmann A.A."/>
            <person name="Oakeshott J.G."/>
            <person name="Zhang G."/>
        </authorList>
    </citation>
    <scope>NUCLEOTIDE SEQUENCE</scope>
    <source>
        <strain evidence="2">BGI-SZ-2011g</strain>
    </source>
</reference>
<comment type="caution">
    <text evidence="2">The sequence shown here is derived from an EMBL/GenBank/DDBJ whole genome shotgun (WGS) entry which is preliminary data.</text>
</comment>